<dbReference type="GO" id="GO:0005524">
    <property type="term" value="F:ATP binding"/>
    <property type="evidence" value="ECO:0007669"/>
    <property type="project" value="UniProtKB-KW"/>
</dbReference>
<dbReference type="Gene3D" id="3.30.565.10">
    <property type="entry name" value="Histidine kinase-like ATPase, C-terminal domain"/>
    <property type="match status" value="1"/>
</dbReference>
<dbReference type="GO" id="GO:0004673">
    <property type="term" value="F:protein histidine kinase activity"/>
    <property type="evidence" value="ECO:0007669"/>
    <property type="project" value="UniProtKB-EC"/>
</dbReference>
<comment type="catalytic activity">
    <reaction evidence="1">
        <text>ATP + protein L-histidine = ADP + protein N-phospho-L-histidine.</text>
        <dbReference type="EC" id="2.7.13.3"/>
    </reaction>
</comment>
<proteinExistence type="predicted"/>
<keyword evidence="8" id="KW-0902">Two-component regulatory system</keyword>
<keyword evidence="6 10" id="KW-0418">Kinase</keyword>
<evidence type="ECO:0000256" key="8">
    <source>
        <dbReference type="ARBA" id="ARBA00023012"/>
    </source>
</evidence>
<evidence type="ECO:0000259" key="9">
    <source>
        <dbReference type="PROSITE" id="PS50109"/>
    </source>
</evidence>
<keyword evidence="5" id="KW-0547">Nucleotide-binding</keyword>
<dbReference type="GO" id="GO:0000160">
    <property type="term" value="P:phosphorelay signal transduction system"/>
    <property type="evidence" value="ECO:0007669"/>
    <property type="project" value="UniProtKB-KW"/>
</dbReference>
<dbReference type="Pfam" id="PF02518">
    <property type="entry name" value="HATPase_c"/>
    <property type="match status" value="1"/>
</dbReference>
<evidence type="ECO:0000256" key="7">
    <source>
        <dbReference type="ARBA" id="ARBA00022840"/>
    </source>
</evidence>
<dbReference type="InterPro" id="IPR004358">
    <property type="entry name" value="Sig_transdc_His_kin-like_C"/>
</dbReference>
<protein>
    <recommendedName>
        <fullName evidence="2">histidine kinase</fullName>
        <ecNumber evidence="2">2.7.13.3</ecNumber>
    </recommendedName>
</protein>
<evidence type="ECO:0000256" key="5">
    <source>
        <dbReference type="ARBA" id="ARBA00022741"/>
    </source>
</evidence>
<comment type="caution">
    <text evidence="10">The sequence shown here is derived from an EMBL/GenBank/DDBJ whole genome shotgun (WGS) entry which is preliminary data.</text>
</comment>
<dbReference type="PANTHER" id="PTHR43065:SF10">
    <property type="entry name" value="PEROXIDE STRESS-ACTIVATED HISTIDINE KINASE MAK3"/>
    <property type="match status" value="1"/>
</dbReference>
<evidence type="ECO:0000256" key="1">
    <source>
        <dbReference type="ARBA" id="ARBA00000085"/>
    </source>
</evidence>
<keyword evidence="7" id="KW-0067">ATP-binding</keyword>
<gene>
    <name evidence="10" type="ORF">JKK62_15370</name>
</gene>
<dbReference type="EMBL" id="JAEQMG010000166">
    <property type="protein sequence ID" value="MBK6090005.1"/>
    <property type="molecule type" value="Genomic_DNA"/>
</dbReference>
<dbReference type="AlphaFoldDB" id="A0A934WU76"/>
<evidence type="ECO:0000256" key="4">
    <source>
        <dbReference type="ARBA" id="ARBA00022679"/>
    </source>
</evidence>
<dbReference type="InterPro" id="IPR003594">
    <property type="entry name" value="HATPase_dom"/>
</dbReference>
<dbReference type="PROSITE" id="PS50109">
    <property type="entry name" value="HIS_KIN"/>
    <property type="match status" value="1"/>
</dbReference>
<keyword evidence="11" id="KW-1185">Reference proteome</keyword>
<organism evidence="10 11">
    <name type="scientific">Ruminococcus difficilis</name>
    <dbReference type="NCBI Taxonomy" id="2763069"/>
    <lineage>
        <taxon>Bacteria</taxon>
        <taxon>Bacillati</taxon>
        <taxon>Bacillota</taxon>
        <taxon>Clostridia</taxon>
        <taxon>Eubacteriales</taxon>
        <taxon>Oscillospiraceae</taxon>
        <taxon>Ruminococcus</taxon>
    </lineage>
</organism>
<dbReference type="PRINTS" id="PR00344">
    <property type="entry name" value="BCTRLSENSOR"/>
</dbReference>
<dbReference type="EC" id="2.7.13.3" evidence="2"/>
<evidence type="ECO:0000313" key="11">
    <source>
        <dbReference type="Proteomes" id="UP000633365"/>
    </source>
</evidence>
<name>A0A934WU76_9FIRM</name>
<keyword evidence="3" id="KW-0597">Phosphoprotein</keyword>
<accession>A0A934WU76</accession>
<dbReference type="SMART" id="SM00387">
    <property type="entry name" value="HATPase_c"/>
    <property type="match status" value="1"/>
</dbReference>
<evidence type="ECO:0000256" key="3">
    <source>
        <dbReference type="ARBA" id="ARBA00022553"/>
    </source>
</evidence>
<evidence type="ECO:0000256" key="6">
    <source>
        <dbReference type="ARBA" id="ARBA00022777"/>
    </source>
</evidence>
<dbReference type="PANTHER" id="PTHR43065">
    <property type="entry name" value="SENSOR HISTIDINE KINASE"/>
    <property type="match status" value="1"/>
</dbReference>
<dbReference type="Proteomes" id="UP000633365">
    <property type="component" value="Unassembled WGS sequence"/>
</dbReference>
<dbReference type="SUPFAM" id="SSF55874">
    <property type="entry name" value="ATPase domain of HSP90 chaperone/DNA topoisomerase II/histidine kinase"/>
    <property type="match status" value="1"/>
</dbReference>
<feature type="domain" description="Histidine kinase" evidence="9">
    <location>
        <begin position="1"/>
        <end position="107"/>
    </location>
</feature>
<evidence type="ECO:0000256" key="2">
    <source>
        <dbReference type="ARBA" id="ARBA00012438"/>
    </source>
</evidence>
<dbReference type="InterPro" id="IPR036890">
    <property type="entry name" value="HATPase_C_sf"/>
</dbReference>
<reference evidence="10" key="1">
    <citation type="submission" date="2021-01" db="EMBL/GenBank/DDBJ databases">
        <title>Genome public.</title>
        <authorList>
            <person name="Liu C."/>
            <person name="Sun Q."/>
        </authorList>
    </citation>
    <scope>NUCLEOTIDE SEQUENCE</scope>
    <source>
        <strain evidence="10">M6</strain>
    </source>
</reference>
<dbReference type="InterPro" id="IPR005467">
    <property type="entry name" value="His_kinase_dom"/>
</dbReference>
<sequence length="186" mass="20498">MMRELSLNVMDVAQNSVRAKASLVTITVDESDKDDFLQISIADDGCGMTEEQVQQVIDPFFTTRTTRKVGLGVPLFKLSAEQTGGSFEIKSKLNVGTTTTARYVKSHVDMTPLGDINDTVKILIQCNPDIDFVFTHTTDLGAFTLDTRELRAVLEGVSLDTPDVLEWISAYLKEQSQIIYGGADNQ</sequence>
<keyword evidence="4" id="KW-0808">Transferase</keyword>
<evidence type="ECO:0000313" key="10">
    <source>
        <dbReference type="EMBL" id="MBK6090005.1"/>
    </source>
</evidence>